<reference evidence="2 3" key="1">
    <citation type="submission" date="2011-04" db="EMBL/GenBank/DDBJ databases">
        <authorList>
            <person name="Muzny D."/>
            <person name="Qin X."/>
            <person name="Deng J."/>
            <person name="Jiang H."/>
            <person name="Liu Y."/>
            <person name="Qu J."/>
            <person name="Song X.-Z."/>
            <person name="Zhang L."/>
            <person name="Thornton R."/>
            <person name="Coyle M."/>
            <person name="Francisco L."/>
            <person name="Jackson L."/>
            <person name="Javaid M."/>
            <person name="Korchina V."/>
            <person name="Kovar C."/>
            <person name="Mata R."/>
            <person name="Mathew T."/>
            <person name="Ngo R."/>
            <person name="Nguyen L."/>
            <person name="Nguyen N."/>
            <person name="Okwuonu G."/>
            <person name="Ongeri F."/>
            <person name="Pham C."/>
            <person name="Simmons D."/>
            <person name="Wilczek-Boney K."/>
            <person name="Hale W."/>
            <person name="Jakkamsetti A."/>
            <person name="Pham P."/>
            <person name="Ruth R."/>
            <person name="San Lucas F."/>
            <person name="Warren J."/>
            <person name="Zhang J."/>
            <person name="Zhao Z."/>
            <person name="Zhou C."/>
            <person name="Zhu D."/>
            <person name="Lee S."/>
            <person name="Bess C."/>
            <person name="Blankenburg K."/>
            <person name="Forbes L."/>
            <person name="Fu Q."/>
            <person name="Gubbala S."/>
            <person name="Hirani K."/>
            <person name="Jayaseelan J.C."/>
            <person name="Lara F."/>
            <person name="Munidasa M."/>
            <person name="Palculict T."/>
            <person name="Patil S."/>
            <person name="Pu L.-L."/>
            <person name="Saada N."/>
            <person name="Tang L."/>
            <person name="Weissenberger G."/>
            <person name="Zhu Y."/>
            <person name="Hemphill L."/>
            <person name="Shang Y."/>
            <person name="Youmans B."/>
            <person name="Ayvaz T."/>
            <person name="Ross M."/>
            <person name="Santibanez J."/>
            <person name="Aqrawi P."/>
            <person name="Gross S."/>
            <person name="Joshi V."/>
            <person name="Fowler G."/>
            <person name="Nazareth L."/>
            <person name="Reid J."/>
            <person name="Worley K."/>
            <person name="Petrosino J."/>
            <person name="Highlander S."/>
            <person name="Gibbs R."/>
        </authorList>
    </citation>
    <scope>NUCLEOTIDE SEQUENCE [LARGE SCALE GENOMIC DNA]</scope>
    <source>
        <strain evidence="2 3">ATCC 700821</strain>
    </source>
</reference>
<protein>
    <submittedName>
        <fullName evidence="2">Uncharacterized protein</fullName>
    </submittedName>
</protein>
<keyword evidence="1" id="KW-0472">Membrane</keyword>
<keyword evidence="1" id="KW-1133">Transmembrane helix</keyword>
<dbReference type="Proteomes" id="UP000004123">
    <property type="component" value="Unassembled WGS sequence"/>
</dbReference>
<evidence type="ECO:0000313" key="2">
    <source>
        <dbReference type="EMBL" id="EGQ12350.1"/>
    </source>
</evidence>
<evidence type="ECO:0000313" key="3">
    <source>
        <dbReference type="Proteomes" id="UP000004123"/>
    </source>
</evidence>
<keyword evidence="1" id="KW-0812">Transmembrane</keyword>
<comment type="caution">
    <text evidence="2">The sequence shown here is derived from an EMBL/GenBank/DDBJ whole genome shotgun (WGS) entry which is preliminary data.</text>
</comment>
<dbReference type="AlphaFoldDB" id="F9DM54"/>
<evidence type="ECO:0000256" key="1">
    <source>
        <dbReference type="SAM" id="Phobius"/>
    </source>
</evidence>
<feature type="transmembrane region" description="Helical" evidence="1">
    <location>
        <begin position="20"/>
        <end position="38"/>
    </location>
</feature>
<organism evidence="2 3">
    <name type="scientific">Prevotella pallens ATCC 700821</name>
    <dbReference type="NCBI Taxonomy" id="997353"/>
    <lineage>
        <taxon>Bacteria</taxon>
        <taxon>Pseudomonadati</taxon>
        <taxon>Bacteroidota</taxon>
        <taxon>Bacteroidia</taxon>
        <taxon>Bacteroidales</taxon>
        <taxon>Prevotellaceae</taxon>
        <taxon>Prevotella</taxon>
    </lineage>
</organism>
<proteinExistence type="predicted"/>
<gene>
    <name evidence="2" type="ORF">HMPREF9144_2746</name>
</gene>
<accession>F9DM54</accession>
<name>F9DM54_9BACT</name>
<sequence>MITDIYGHDESDLRWSVYEIIALAVTPFGYIVYLFIAIKKKIT</sequence>
<dbReference type="HOGENOM" id="CLU_3237807_0_0_10"/>
<dbReference type="EMBL" id="AFPY01000130">
    <property type="protein sequence ID" value="EGQ12350.1"/>
    <property type="molecule type" value="Genomic_DNA"/>
</dbReference>